<evidence type="ECO:0000259" key="9">
    <source>
        <dbReference type="PROSITE" id="PS50011"/>
    </source>
</evidence>
<evidence type="ECO:0000256" key="8">
    <source>
        <dbReference type="SAM" id="MobiDB-lite"/>
    </source>
</evidence>
<evidence type="ECO:0000256" key="6">
    <source>
        <dbReference type="ARBA" id="ARBA00022840"/>
    </source>
</evidence>
<gene>
    <name evidence="10" type="ORF">MAR_017152</name>
</gene>
<dbReference type="EMBL" id="CP111017">
    <property type="protein sequence ID" value="WAR07194.1"/>
    <property type="molecule type" value="Genomic_DNA"/>
</dbReference>
<evidence type="ECO:0000256" key="5">
    <source>
        <dbReference type="ARBA" id="ARBA00022777"/>
    </source>
</evidence>
<feature type="domain" description="Protein kinase" evidence="9">
    <location>
        <begin position="1395"/>
        <end position="1653"/>
    </location>
</feature>
<dbReference type="SUPFAM" id="SSF56112">
    <property type="entry name" value="Protein kinase-like (PK-like)"/>
    <property type="match status" value="1"/>
</dbReference>
<feature type="compositionally biased region" description="Acidic residues" evidence="8">
    <location>
        <begin position="59"/>
        <end position="69"/>
    </location>
</feature>
<feature type="compositionally biased region" description="Basic and acidic residues" evidence="8">
    <location>
        <begin position="1300"/>
        <end position="1309"/>
    </location>
</feature>
<dbReference type="PROSITE" id="PS00107">
    <property type="entry name" value="PROTEIN_KINASE_ATP"/>
    <property type="match status" value="1"/>
</dbReference>
<feature type="region of interest" description="Disordered" evidence="8">
    <location>
        <begin position="1"/>
        <end position="108"/>
    </location>
</feature>
<evidence type="ECO:0000256" key="1">
    <source>
        <dbReference type="ARBA" id="ARBA00006529"/>
    </source>
</evidence>
<feature type="compositionally biased region" description="Polar residues" evidence="8">
    <location>
        <begin position="561"/>
        <end position="574"/>
    </location>
</feature>
<dbReference type="PANTHER" id="PTHR48016">
    <property type="entry name" value="MAP KINASE KINASE KINASE SSK2-RELATED-RELATED"/>
    <property type="match status" value="1"/>
</dbReference>
<dbReference type="InterPro" id="IPR017441">
    <property type="entry name" value="Protein_kinase_ATP_BS"/>
</dbReference>
<feature type="compositionally biased region" description="Basic and acidic residues" evidence="8">
    <location>
        <begin position="264"/>
        <end position="279"/>
    </location>
</feature>
<protein>
    <submittedName>
        <fullName evidence="10">M3K4-like protein</fullName>
    </submittedName>
</protein>
<dbReference type="CDD" id="cd06626">
    <property type="entry name" value="STKc_MEKK4"/>
    <property type="match status" value="1"/>
</dbReference>
<organism evidence="10 11">
    <name type="scientific">Mya arenaria</name>
    <name type="common">Soft-shell clam</name>
    <dbReference type="NCBI Taxonomy" id="6604"/>
    <lineage>
        <taxon>Eukaryota</taxon>
        <taxon>Metazoa</taxon>
        <taxon>Spiralia</taxon>
        <taxon>Lophotrochozoa</taxon>
        <taxon>Mollusca</taxon>
        <taxon>Bivalvia</taxon>
        <taxon>Autobranchia</taxon>
        <taxon>Heteroconchia</taxon>
        <taxon>Euheterodonta</taxon>
        <taxon>Imparidentia</taxon>
        <taxon>Neoheterodontei</taxon>
        <taxon>Myida</taxon>
        <taxon>Myoidea</taxon>
        <taxon>Myidae</taxon>
        <taxon>Mya</taxon>
    </lineage>
</organism>
<keyword evidence="5" id="KW-0418">Kinase</keyword>
<feature type="compositionally biased region" description="Basic and acidic residues" evidence="8">
    <location>
        <begin position="133"/>
        <end position="160"/>
    </location>
</feature>
<feature type="compositionally biased region" description="Basic residues" evidence="8">
    <location>
        <begin position="81"/>
        <end position="97"/>
    </location>
</feature>
<dbReference type="PROSITE" id="PS00108">
    <property type="entry name" value="PROTEIN_KINASE_ST"/>
    <property type="match status" value="1"/>
</dbReference>
<dbReference type="InterPro" id="IPR008271">
    <property type="entry name" value="Ser/Thr_kinase_AS"/>
</dbReference>
<dbReference type="PROSITE" id="PS50011">
    <property type="entry name" value="PROTEIN_KINASE_DOM"/>
    <property type="match status" value="1"/>
</dbReference>
<feature type="compositionally biased region" description="Polar residues" evidence="8">
    <location>
        <begin position="542"/>
        <end position="554"/>
    </location>
</feature>
<feature type="region of interest" description="Disordered" evidence="8">
    <location>
        <begin position="1261"/>
        <end position="1309"/>
    </location>
</feature>
<dbReference type="InterPro" id="IPR000719">
    <property type="entry name" value="Prot_kinase_dom"/>
</dbReference>
<dbReference type="InterPro" id="IPR011009">
    <property type="entry name" value="Kinase-like_dom_sf"/>
</dbReference>
<keyword evidence="3" id="KW-0808">Transferase</keyword>
<feature type="compositionally biased region" description="Basic and acidic residues" evidence="8">
    <location>
        <begin position="640"/>
        <end position="655"/>
    </location>
</feature>
<feature type="compositionally biased region" description="Acidic residues" evidence="8">
    <location>
        <begin position="879"/>
        <end position="888"/>
    </location>
</feature>
<dbReference type="Pfam" id="PF00069">
    <property type="entry name" value="Pkinase"/>
    <property type="match status" value="1"/>
</dbReference>
<feature type="region of interest" description="Disordered" evidence="8">
    <location>
        <begin position="640"/>
        <end position="661"/>
    </location>
</feature>
<reference evidence="10" key="1">
    <citation type="submission" date="2022-11" db="EMBL/GenBank/DDBJ databases">
        <title>Centuries of genome instability and evolution in soft-shell clam transmissible cancer (bioRxiv).</title>
        <authorList>
            <person name="Hart S.F.M."/>
            <person name="Yonemitsu M.A."/>
            <person name="Giersch R.M."/>
            <person name="Beal B.F."/>
            <person name="Arriagada G."/>
            <person name="Davis B.W."/>
            <person name="Ostrander E.A."/>
            <person name="Goff S.P."/>
            <person name="Metzger M.J."/>
        </authorList>
    </citation>
    <scope>NUCLEOTIDE SEQUENCE</scope>
    <source>
        <strain evidence="10">MELC-2E11</strain>
        <tissue evidence="10">Siphon/mantle</tissue>
    </source>
</reference>
<feature type="compositionally biased region" description="Low complexity" evidence="8">
    <location>
        <begin position="575"/>
        <end position="588"/>
    </location>
</feature>
<feature type="compositionally biased region" description="Polar residues" evidence="8">
    <location>
        <begin position="499"/>
        <end position="514"/>
    </location>
</feature>
<feature type="region of interest" description="Disordered" evidence="8">
    <location>
        <begin position="876"/>
        <end position="900"/>
    </location>
</feature>
<dbReference type="Proteomes" id="UP001164746">
    <property type="component" value="Chromosome 6"/>
</dbReference>
<evidence type="ECO:0000313" key="10">
    <source>
        <dbReference type="EMBL" id="WAR07194.1"/>
    </source>
</evidence>
<dbReference type="Pfam" id="PF19431">
    <property type="entry name" value="MEKK4_N"/>
    <property type="match status" value="2"/>
</dbReference>
<comment type="similarity">
    <text evidence="1">Belongs to the protein kinase superfamily. STE Ser/Thr protein kinase family. MAP kinase kinase kinase subfamily.</text>
</comment>
<evidence type="ECO:0000256" key="3">
    <source>
        <dbReference type="ARBA" id="ARBA00022679"/>
    </source>
</evidence>
<feature type="compositionally biased region" description="Basic and acidic residues" evidence="8">
    <location>
        <begin position="29"/>
        <end position="54"/>
    </location>
</feature>
<proteinExistence type="inferred from homology"/>
<keyword evidence="11" id="KW-1185">Reference proteome</keyword>
<feature type="binding site" evidence="7">
    <location>
        <position position="1424"/>
    </location>
    <ligand>
        <name>ATP</name>
        <dbReference type="ChEBI" id="CHEBI:30616"/>
    </ligand>
</feature>
<evidence type="ECO:0000256" key="2">
    <source>
        <dbReference type="ARBA" id="ARBA00022527"/>
    </source>
</evidence>
<evidence type="ECO:0000256" key="4">
    <source>
        <dbReference type="ARBA" id="ARBA00022741"/>
    </source>
</evidence>
<dbReference type="PANTHER" id="PTHR48016:SF32">
    <property type="entry name" value="MITOGEN-ACTIVATED PROTEIN KINASE KINASE KINASE 4"/>
    <property type="match status" value="1"/>
</dbReference>
<dbReference type="SMART" id="SM00220">
    <property type="entry name" value="S_TKc"/>
    <property type="match status" value="1"/>
</dbReference>
<evidence type="ECO:0000256" key="7">
    <source>
        <dbReference type="PROSITE-ProRule" id="PRU10141"/>
    </source>
</evidence>
<dbReference type="Gene3D" id="1.10.510.10">
    <property type="entry name" value="Transferase(Phosphotransferase) domain 1"/>
    <property type="match status" value="1"/>
</dbReference>
<evidence type="ECO:0000313" key="11">
    <source>
        <dbReference type="Proteomes" id="UP001164746"/>
    </source>
</evidence>
<feature type="compositionally biased region" description="Acidic residues" evidence="8">
    <location>
        <begin position="483"/>
        <end position="495"/>
    </location>
</feature>
<feature type="compositionally biased region" description="Polar residues" evidence="8">
    <location>
        <begin position="1285"/>
        <end position="1299"/>
    </location>
</feature>
<feature type="region of interest" description="Disordered" evidence="8">
    <location>
        <begin position="260"/>
        <end position="279"/>
    </location>
</feature>
<accession>A0ABY7EDL7</accession>
<feature type="region of interest" description="Disordered" evidence="8">
    <location>
        <begin position="133"/>
        <end position="164"/>
    </location>
</feature>
<keyword evidence="6 7" id="KW-0067">ATP-binding</keyword>
<dbReference type="InterPro" id="IPR050538">
    <property type="entry name" value="MAP_kinase_kinase_kinase"/>
</dbReference>
<dbReference type="InterPro" id="IPR045801">
    <property type="entry name" value="MEKK4_N"/>
</dbReference>
<keyword evidence="4 7" id="KW-0547">Nucleotide-binding</keyword>
<feature type="region of interest" description="Disordered" evidence="8">
    <location>
        <begin position="481"/>
        <end position="588"/>
    </location>
</feature>
<name>A0ABY7EDL7_MYAAR</name>
<keyword evidence="2" id="KW-0723">Serine/threonine-protein kinase</keyword>
<sequence length="1670" mass="189388">MAEPGKGKLGCSPKEDFNPLDENIGSYGDQRDQTSDHDADRSSGDDHGADHPLHSLEGQLEDLCIEEADQLPFSPPTSSRFSKREKVRRNSGRRSVQKNKENEKSKKPKVVVSFIKERYSESNALYSGLAHADSDADLERGPGDTRDKEKRKRDREDKLKSKVRQQEILSKREDLSTVSENIASNTAPMDINTPVVPVKLEGSGRFVSLGLPSTSCRHIALPILSSDKLERRPAVSSFADCPNERLIFFKTFQALINMGSQGKKQKEQKEKERMFPQRQKSAEEDLYMSIIWIGLQAWLNGMSLEDQQKMMDLEREKIPHVLNEIMEFQVQFPQSNCVQNNSTGGSESHNRDSSCSVDTTVTDITESYHTMYVNQDMIQQQQQAVIQVERLLEKLDKCEQLYRSDAVFAASHPKYKEPTFIQRTEALYLWLNTTKDLCHKINVLGQVFNISAEQGWRYISFNREDNVQSFDRQINRESIPEIVQDDDYCDDDDTDAVYTENSQENSEQNKLVTNSCESSGSEKSEQQKRVSFQMSEPRRDVSSSNTSRLVSPVSSPKRDLSPSQFGSPPDSSTPLRAQFSSASLSRASSEASLDDLGRSLYRAYVDKGLKKIGLSKMLIRLRDILYTSLRRARQSLEYRSSDSEVVDKSPSDEYYQHSSPTLDLLDKSPGTHLESHPTEKLRAWRDEFLEIGLPSYRPTYIFLLQVLLDVIHEAMKIRLEQLQNPIGEPSFLSIRQLIIECKDMLAKAVMVKQDYQCMVQAVLDDHEAQAENSPLDLERFDDDMCKMFKMYFQYLQNWLYHLQNLPEASRSLKNPLEEEWNFTKKICPHIISGEAEAGKRFSTMAISLLNSISDFLETGVDECTSDMFDWTLHGGEMSSSEEESEEDHDTSRNKSSSSLRKSFQATCRRFKSLFHEARERASKALGFAKLLRKDLEIAADFNVAVSMPELLQKLKDSDHINVIAQIGMISAGYLMFIPRRIGDQRRHIIQLLNVTCGREDVSASTDITSRDDAYLVMVRCGAGTDLNAECPTWSGESIQVEPTAETAIALSHIWVESLLLVVIHSSQLSTQRREFENLMGSTVELVNEQTSCHQIIVESLYDLKESAISLRGKVASVIQQVESNWSLEMEMEEHEKKHILKLYRETMLQAYDFGFEYMKEVTRLVSGETRHKLGPGSMAFAKDWMMFVSEKWANQGLDFLLIACEPKNLADLQEMLNDFITHLIGNADKASHFGGHGGPLPKPRHGGEIYSRQQYQRYPSWPTSHGEGRMARSQSSKLVAEGPTVPQSAPVVTNTSSQPRLDKRASDSAVDIHEGEDGGIVMEVHPRHRGSDGGLNLCASHNMFSYKPHTRMVTAIENLERSRQEALRERKVIGHVTEHREVSYHVNTRKVNFHWQKGNKIGEGQFGKVYSAVNMDTGVLMAMKEMKFPSADMQSHFKDIIDEIKIFEGISHPNLVKYFGVEVHRSEMLVFMEYCDRGTIDEVSRIGLTEDLIRKYTKELIRAVQVLHDNKIVHRDIKGANIFLTSSGCLKLGDFGCSVKLKNHTTMVGEVNKLVGTTAYMAPEVVTKNDSEGHGRAADIWSIGCVVIEMASGKRPWHEFENNFQIMFKLGMGAIPSIPEMLSEEGRDFLSHCLEIDPDHRWSTSQLLDHPFTKIYDPEADEEGASEGHG</sequence>